<sequence>MHPGRYPHRQPGEQQPRPSVRWVATVPPGAARPRPRARRMPYTGPPRYPSPPRWGFPSLVWRHSTAVPGTSSGGMEPRQRLRSTSRNAVTLLIALAVLAGLAAIAEGWRYVLLLQSRTSALTPEVVGASDAFVLAFALMTPIMALLAVGVALWWLLVARSVAAVDAGQDVPRPAWQVLVCMLVPGANVLLAGPIVAELEHAVLRRPADERPRPSRLVLGWWATWCANFVLAVLTVVWRLRDGVQADADGVVLSALTHACAAGLALVSVVLVQRITRLLSPVDADVLALRQVVAVHGAPEPDRRSRPATSTR</sequence>
<feature type="domain" description="DUF4328" evidence="3">
    <location>
        <begin position="117"/>
        <end position="276"/>
    </location>
</feature>
<feature type="transmembrane region" description="Helical" evidence="2">
    <location>
        <begin position="216"/>
        <end position="237"/>
    </location>
</feature>
<reference evidence="4 5" key="1">
    <citation type="submission" date="2020-08" db="EMBL/GenBank/DDBJ databases">
        <title>Genomic Encyclopedia of Type Strains, Phase III (KMG-III): the genomes of soil and plant-associated and newly described type strains.</title>
        <authorList>
            <person name="Whitman W."/>
        </authorList>
    </citation>
    <scope>NUCLEOTIDE SEQUENCE [LARGE SCALE GENOMIC DNA]</scope>
    <source>
        <strain evidence="4 5">CECT 8577</strain>
    </source>
</reference>
<evidence type="ECO:0000259" key="3">
    <source>
        <dbReference type="Pfam" id="PF14219"/>
    </source>
</evidence>
<accession>A0A839RUY7</accession>
<dbReference type="Pfam" id="PF14219">
    <property type="entry name" value="DUF4328"/>
    <property type="match status" value="1"/>
</dbReference>
<evidence type="ECO:0000313" key="5">
    <source>
        <dbReference type="Proteomes" id="UP000550714"/>
    </source>
</evidence>
<keyword evidence="2" id="KW-0812">Transmembrane</keyword>
<proteinExistence type="predicted"/>
<keyword evidence="2" id="KW-0472">Membrane</keyword>
<feature type="region of interest" description="Disordered" evidence="1">
    <location>
        <begin position="1"/>
        <end position="47"/>
    </location>
</feature>
<feature type="transmembrane region" description="Helical" evidence="2">
    <location>
        <begin position="249"/>
        <end position="271"/>
    </location>
</feature>
<dbReference type="RefSeq" id="WP_183647136.1">
    <property type="nucleotide sequence ID" value="NZ_JACHWU010000001.1"/>
</dbReference>
<evidence type="ECO:0000256" key="2">
    <source>
        <dbReference type="SAM" id="Phobius"/>
    </source>
</evidence>
<feature type="transmembrane region" description="Helical" evidence="2">
    <location>
        <begin position="131"/>
        <end position="156"/>
    </location>
</feature>
<dbReference type="InterPro" id="IPR025565">
    <property type="entry name" value="DUF4328"/>
</dbReference>
<name>A0A839RUY7_9PSEU</name>
<feature type="transmembrane region" description="Helical" evidence="2">
    <location>
        <begin position="177"/>
        <end position="196"/>
    </location>
</feature>
<evidence type="ECO:0000313" key="4">
    <source>
        <dbReference type="EMBL" id="MBB3049518.1"/>
    </source>
</evidence>
<keyword evidence="2" id="KW-1133">Transmembrane helix</keyword>
<dbReference type="EMBL" id="JACHWU010000001">
    <property type="protein sequence ID" value="MBB3049518.1"/>
    <property type="molecule type" value="Genomic_DNA"/>
</dbReference>
<evidence type="ECO:0000256" key="1">
    <source>
        <dbReference type="SAM" id="MobiDB-lite"/>
    </source>
</evidence>
<keyword evidence="5" id="KW-1185">Reference proteome</keyword>
<gene>
    <name evidence="4" type="ORF">FHS23_000513</name>
</gene>
<organism evidence="4 5">
    <name type="scientific">Prauserella isguenensis</name>
    <dbReference type="NCBI Taxonomy" id="1470180"/>
    <lineage>
        <taxon>Bacteria</taxon>
        <taxon>Bacillati</taxon>
        <taxon>Actinomycetota</taxon>
        <taxon>Actinomycetes</taxon>
        <taxon>Pseudonocardiales</taxon>
        <taxon>Pseudonocardiaceae</taxon>
        <taxon>Prauserella</taxon>
    </lineage>
</organism>
<dbReference type="Proteomes" id="UP000550714">
    <property type="component" value="Unassembled WGS sequence"/>
</dbReference>
<protein>
    <recommendedName>
        <fullName evidence="3">DUF4328 domain-containing protein</fullName>
    </recommendedName>
</protein>
<dbReference type="AlphaFoldDB" id="A0A839RUY7"/>
<comment type="caution">
    <text evidence="4">The sequence shown here is derived from an EMBL/GenBank/DDBJ whole genome shotgun (WGS) entry which is preliminary data.</text>
</comment>
<feature type="transmembrane region" description="Helical" evidence="2">
    <location>
        <begin position="88"/>
        <end position="111"/>
    </location>
</feature>